<dbReference type="PATRIC" id="fig|69222.5.peg.1287"/>
<dbReference type="SUPFAM" id="SSF53335">
    <property type="entry name" value="S-adenosyl-L-methionine-dependent methyltransferases"/>
    <property type="match status" value="1"/>
</dbReference>
<comment type="caution">
    <text evidence="1">The sequence shown here is derived from an EMBL/GenBank/DDBJ whole genome shotgun (WGS) entry which is preliminary data.</text>
</comment>
<protein>
    <recommendedName>
        <fullName evidence="3">Methyltransferase domain-containing protein</fullName>
    </recommendedName>
</protein>
<organism evidence="1 2">
    <name type="scientific">Erwinia mallotivora</name>
    <dbReference type="NCBI Taxonomy" id="69222"/>
    <lineage>
        <taxon>Bacteria</taxon>
        <taxon>Pseudomonadati</taxon>
        <taxon>Pseudomonadota</taxon>
        <taxon>Gammaproteobacteria</taxon>
        <taxon>Enterobacterales</taxon>
        <taxon>Erwiniaceae</taxon>
        <taxon>Erwinia</taxon>
    </lineage>
</organism>
<dbReference type="STRING" id="69222.BG55_06240"/>
<proteinExistence type="predicted"/>
<dbReference type="AlphaFoldDB" id="A0A014ME06"/>
<dbReference type="OrthoDB" id="5642573at2"/>
<reference evidence="1 2" key="1">
    <citation type="submission" date="2014-02" db="EMBL/GenBank/DDBJ databases">
        <title>Draft genome of Erwinia mallotivora strain BT-MARDI, a papaya dieback pathogen.</title>
        <authorList>
            <person name="Redzuan R."/>
            <person name="Abu Bakar N."/>
            <person name="Badrun R."/>
            <person name="Mohd Raih M.F."/>
            <person name="Rozano L."/>
            <person name="Mat Amin N."/>
        </authorList>
    </citation>
    <scope>NUCLEOTIDE SEQUENCE [LARGE SCALE GENOMIC DNA]</scope>
    <source>
        <strain evidence="1 2">BT-MARDI</strain>
    </source>
</reference>
<dbReference type="Gene3D" id="3.40.50.150">
    <property type="entry name" value="Vaccinia Virus protein VP39"/>
    <property type="match status" value="1"/>
</dbReference>
<evidence type="ECO:0000313" key="1">
    <source>
        <dbReference type="EMBL" id="EXU76289.1"/>
    </source>
</evidence>
<dbReference type="RefSeq" id="WP_034935436.1">
    <property type="nucleotide sequence ID" value="NZ_JFHN01000034.1"/>
</dbReference>
<evidence type="ECO:0008006" key="3">
    <source>
        <dbReference type="Google" id="ProtNLM"/>
    </source>
</evidence>
<dbReference type="Proteomes" id="UP000019918">
    <property type="component" value="Unassembled WGS sequence"/>
</dbReference>
<accession>A0A014ME06</accession>
<evidence type="ECO:0000313" key="2">
    <source>
        <dbReference type="Proteomes" id="UP000019918"/>
    </source>
</evidence>
<sequence>MQSNDVVIDIITENLHHFSKQCLKTITNEIDNEDSDLYKSIIRKFYNEVLDNCRSGTLARSIKNYLKPDDKIIDIMCGTGTLTKALENTGYNIEAVERESALYGVKNFEYKNYDENCSLGHYDVSLLITVLHHEEKYWNLLELAMAHSDKIIIVENVIDKRHTQEIHEKIDEFFNRMLNQFSADCPGKHLSDIEWRILLSTLQSFKLTRVEKIGFVPGIPVPHYLYVLERECNGKKSSKLS</sequence>
<dbReference type="EMBL" id="JFHN01000034">
    <property type="protein sequence ID" value="EXU76289.1"/>
    <property type="molecule type" value="Genomic_DNA"/>
</dbReference>
<gene>
    <name evidence="1" type="ORF">BG55_06240</name>
</gene>
<dbReference type="InterPro" id="IPR029063">
    <property type="entry name" value="SAM-dependent_MTases_sf"/>
</dbReference>
<name>A0A014ME06_9GAMM</name>
<keyword evidence="2" id="KW-1185">Reference proteome</keyword>